<accession>A0A3P1WUN6</accession>
<feature type="transmembrane region" description="Helical" evidence="1">
    <location>
        <begin position="38"/>
        <end position="59"/>
    </location>
</feature>
<dbReference type="OrthoDB" id="10000643at2"/>
<feature type="transmembrane region" description="Helical" evidence="1">
    <location>
        <begin position="12"/>
        <end position="32"/>
    </location>
</feature>
<gene>
    <name evidence="2" type="ORF">EII35_04890</name>
</gene>
<dbReference type="EMBL" id="RQYT01000007">
    <property type="protein sequence ID" value="RRD50292.1"/>
    <property type="molecule type" value="Genomic_DNA"/>
</dbReference>
<dbReference type="Proteomes" id="UP000280935">
    <property type="component" value="Unassembled WGS sequence"/>
</dbReference>
<proteinExistence type="predicted"/>
<sequence length="71" mass="7450">MKAPLVRVSLPRLILECALAGSALVLCVPLTLAQPGFGSFMLLTVLFVLIVLIAGTVSSRRGGGPFGRRDL</sequence>
<keyword evidence="1" id="KW-1133">Transmembrane helix</keyword>
<organism evidence="2 3">
    <name type="scientific">Arachnia propionica</name>
    <dbReference type="NCBI Taxonomy" id="1750"/>
    <lineage>
        <taxon>Bacteria</taxon>
        <taxon>Bacillati</taxon>
        <taxon>Actinomycetota</taxon>
        <taxon>Actinomycetes</taxon>
        <taxon>Propionibacteriales</taxon>
        <taxon>Propionibacteriaceae</taxon>
        <taxon>Arachnia</taxon>
    </lineage>
</organism>
<evidence type="ECO:0000313" key="2">
    <source>
        <dbReference type="EMBL" id="RRD50292.1"/>
    </source>
</evidence>
<comment type="caution">
    <text evidence="2">The sequence shown here is derived from an EMBL/GenBank/DDBJ whole genome shotgun (WGS) entry which is preliminary data.</text>
</comment>
<dbReference type="RefSeq" id="WP_125227347.1">
    <property type="nucleotide sequence ID" value="NZ_RQYT01000007.1"/>
</dbReference>
<dbReference type="AlphaFoldDB" id="A0A3P1WUN6"/>
<keyword evidence="1" id="KW-0812">Transmembrane</keyword>
<protein>
    <submittedName>
        <fullName evidence="2">Uncharacterized protein</fullName>
    </submittedName>
</protein>
<name>A0A3P1WUN6_9ACTN</name>
<evidence type="ECO:0000256" key="1">
    <source>
        <dbReference type="SAM" id="Phobius"/>
    </source>
</evidence>
<evidence type="ECO:0000313" key="3">
    <source>
        <dbReference type="Proteomes" id="UP000280935"/>
    </source>
</evidence>
<keyword evidence="1" id="KW-0472">Membrane</keyword>
<reference evidence="2 3" key="1">
    <citation type="submission" date="2018-11" db="EMBL/GenBank/DDBJ databases">
        <title>Genomes From Bacteria Associated with the Canine Oral Cavity: a Test Case for Automated Genome-Based Taxonomic Assignment.</title>
        <authorList>
            <person name="Coil D.A."/>
            <person name="Jospin G."/>
            <person name="Darling A.E."/>
            <person name="Wallis C."/>
            <person name="Davis I.J."/>
            <person name="Harris S."/>
            <person name="Eisen J.A."/>
            <person name="Holcombe L.J."/>
            <person name="O'Flynn C."/>
        </authorList>
    </citation>
    <scope>NUCLEOTIDE SEQUENCE [LARGE SCALE GENOMIC DNA]</scope>
    <source>
        <strain evidence="2 3">OH2822_COT-296</strain>
    </source>
</reference>